<evidence type="ECO:0000313" key="11">
    <source>
        <dbReference type="EMBL" id="MER5172115.1"/>
    </source>
</evidence>
<dbReference type="PROSITE" id="PS51257">
    <property type="entry name" value="PROKAR_LIPOPROTEIN"/>
    <property type="match status" value="1"/>
</dbReference>
<dbReference type="Pfam" id="PF12627">
    <property type="entry name" value="PolyA_pol_RNAbd"/>
    <property type="match status" value="1"/>
</dbReference>
<evidence type="ECO:0000259" key="10">
    <source>
        <dbReference type="Pfam" id="PF12627"/>
    </source>
</evidence>
<dbReference type="EMBL" id="JAYWLC010000006">
    <property type="protein sequence ID" value="MER5172115.1"/>
    <property type="molecule type" value="Genomic_DNA"/>
</dbReference>
<keyword evidence="8" id="KW-0694">RNA-binding</keyword>
<dbReference type="Pfam" id="PF01743">
    <property type="entry name" value="PolyA_pol"/>
    <property type="match status" value="1"/>
</dbReference>
<dbReference type="InterPro" id="IPR032828">
    <property type="entry name" value="PolyA_RNA-bd"/>
</dbReference>
<keyword evidence="4" id="KW-0548">Nucleotidyltransferase</keyword>
<dbReference type="Gene3D" id="3.30.460.10">
    <property type="entry name" value="Beta Polymerase, domain 2"/>
    <property type="match status" value="1"/>
</dbReference>
<gene>
    <name evidence="11" type="ORF">VSX56_10035</name>
</gene>
<dbReference type="SUPFAM" id="SSF81891">
    <property type="entry name" value="Poly A polymerase C-terminal region-like"/>
    <property type="match status" value="1"/>
</dbReference>
<name>A0ABV1SH99_9RHOB</name>
<comment type="cofactor">
    <cofactor evidence="1">
        <name>Mg(2+)</name>
        <dbReference type="ChEBI" id="CHEBI:18420"/>
    </cofactor>
</comment>
<comment type="caution">
    <text evidence="11">The sequence shown here is derived from an EMBL/GenBank/DDBJ whole genome shotgun (WGS) entry which is preliminary data.</text>
</comment>
<dbReference type="RefSeq" id="WP_350936788.1">
    <property type="nucleotide sequence ID" value="NZ_JAYWLC010000006.1"/>
</dbReference>
<dbReference type="Proteomes" id="UP001438953">
    <property type="component" value="Unassembled WGS sequence"/>
</dbReference>
<comment type="similarity">
    <text evidence="8">Belongs to the tRNA nucleotidyltransferase/poly(A) polymerase family.</text>
</comment>
<dbReference type="SUPFAM" id="SSF81301">
    <property type="entry name" value="Nucleotidyltransferase"/>
    <property type="match status" value="1"/>
</dbReference>
<evidence type="ECO:0000256" key="8">
    <source>
        <dbReference type="RuleBase" id="RU003953"/>
    </source>
</evidence>
<sequence length="381" mass="41237">MRLSDDWLKAPATRAVMRMLEEAGHQALFVGGCVRNAALGAEVSDLDIATDAPPERVIQLAEQAGLKPIPTGIDHGTVTVISDHIPHEITTFRRDEETDGRHAVVAFSDDIAEDAARRDFTMNALYARSDGEILDPLGSGLADLQARHLRFVGVPEDRIREDYLRILRFFRFTAWYGAPENGPDAEGLAACATLAEGIDGLARERIGAEMRKLLAAPDPAPVLATMARSGILTRILPEADPKALPILIHLEDGLPPDPLRRLACLTPGPATASLRLSRAEAKRLARLREAAQEIGSATEMGYRLGAGDGRDAWLIRSALLEMPVAPDWAAQITHGAAQVFPVSAKDLLPQVQGKALGEKLAELETRWIGSGFTLDRAQLLD</sequence>
<accession>A0ABV1SH99</accession>
<keyword evidence="2 8" id="KW-0808">Transferase</keyword>
<keyword evidence="3" id="KW-0819">tRNA processing</keyword>
<keyword evidence="7" id="KW-0460">Magnesium</keyword>
<dbReference type="InterPro" id="IPR050264">
    <property type="entry name" value="Bact_CCA-adding_enz_type3_sf"/>
</dbReference>
<evidence type="ECO:0000256" key="6">
    <source>
        <dbReference type="ARBA" id="ARBA00022741"/>
    </source>
</evidence>
<keyword evidence="12" id="KW-1185">Reference proteome</keyword>
<keyword evidence="5" id="KW-0479">Metal-binding</keyword>
<evidence type="ECO:0000256" key="3">
    <source>
        <dbReference type="ARBA" id="ARBA00022694"/>
    </source>
</evidence>
<dbReference type="PANTHER" id="PTHR46173">
    <property type="entry name" value="CCA TRNA NUCLEOTIDYLTRANSFERASE 1, MITOCHONDRIAL"/>
    <property type="match status" value="1"/>
</dbReference>
<evidence type="ECO:0000256" key="1">
    <source>
        <dbReference type="ARBA" id="ARBA00001946"/>
    </source>
</evidence>
<feature type="domain" description="tRNA nucleotidyltransferase/poly(A) polymerase RNA and SrmB- binding" evidence="10">
    <location>
        <begin position="188"/>
        <end position="240"/>
    </location>
</feature>
<evidence type="ECO:0000256" key="7">
    <source>
        <dbReference type="ARBA" id="ARBA00022842"/>
    </source>
</evidence>
<dbReference type="InterPro" id="IPR043519">
    <property type="entry name" value="NT_sf"/>
</dbReference>
<evidence type="ECO:0000256" key="4">
    <source>
        <dbReference type="ARBA" id="ARBA00022695"/>
    </source>
</evidence>
<protein>
    <submittedName>
        <fullName evidence="11">CCA tRNA nucleotidyltransferase</fullName>
    </submittedName>
</protein>
<evidence type="ECO:0000313" key="12">
    <source>
        <dbReference type="Proteomes" id="UP001438953"/>
    </source>
</evidence>
<evidence type="ECO:0000256" key="2">
    <source>
        <dbReference type="ARBA" id="ARBA00022679"/>
    </source>
</evidence>
<reference evidence="11 12" key="1">
    <citation type="submission" date="2024-01" db="EMBL/GenBank/DDBJ databases">
        <authorList>
            <person name="Deng Y."/>
            <person name="Su J."/>
        </authorList>
    </citation>
    <scope>NUCLEOTIDE SEQUENCE [LARGE SCALE GENOMIC DNA]</scope>
    <source>
        <strain evidence="11 12">CPCC 100088</strain>
    </source>
</reference>
<evidence type="ECO:0000256" key="5">
    <source>
        <dbReference type="ARBA" id="ARBA00022723"/>
    </source>
</evidence>
<dbReference type="InterPro" id="IPR002646">
    <property type="entry name" value="PolA_pol_head_dom"/>
</dbReference>
<dbReference type="CDD" id="cd05398">
    <property type="entry name" value="NT_ClassII-CCAase"/>
    <property type="match status" value="1"/>
</dbReference>
<feature type="domain" description="Poly A polymerase head" evidence="9">
    <location>
        <begin position="29"/>
        <end position="150"/>
    </location>
</feature>
<dbReference type="Gene3D" id="1.10.3090.10">
    <property type="entry name" value="cca-adding enzyme, domain 2"/>
    <property type="match status" value="1"/>
</dbReference>
<organism evidence="11 12">
    <name type="scientific">Thioclava kandeliae</name>
    <dbReference type="NCBI Taxonomy" id="3070818"/>
    <lineage>
        <taxon>Bacteria</taxon>
        <taxon>Pseudomonadati</taxon>
        <taxon>Pseudomonadota</taxon>
        <taxon>Alphaproteobacteria</taxon>
        <taxon>Rhodobacterales</taxon>
        <taxon>Paracoccaceae</taxon>
        <taxon>Thioclava</taxon>
    </lineage>
</organism>
<dbReference type="PANTHER" id="PTHR46173:SF1">
    <property type="entry name" value="CCA TRNA NUCLEOTIDYLTRANSFERASE 1, MITOCHONDRIAL"/>
    <property type="match status" value="1"/>
</dbReference>
<evidence type="ECO:0000259" key="9">
    <source>
        <dbReference type="Pfam" id="PF01743"/>
    </source>
</evidence>
<reference evidence="11 12" key="2">
    <citation type="submission" date="2024-06" db="EMBL/GenBank/DDBJ databases">
        <title>Thioclava kandeliae sp. nov. from a rhizosphere soil sample of Kandelia candel in a mangrove.</title>
        <authorList>
            <person name="Mu T."/>
        </authorList>
    </citation>
    <scope>NUCLEOTIDE SEQUENCE [LARGE SCALE GENOMIC DNA]</scope>
    <source>
        <strain evidence="11 12">CPCC 100088</strain>
    </source>
</reference>
<proteinExistence type="inferred from homology"/>
<keyword evidence="6" id="KW-0547">Nucleotide-binding</keyword>